<evidence type="ECO:0000313" key="2">
    <source>
        <dbReference type="Proteomes" id="UP000027644"/>
    </source>
</evidence>
<reference evidence="1 2" key="1">
    <citation type="journal article" date="2014" name="PLoS Genet.">
        <title>Hidden diversity in honey bee gut symbionts detected by single-cell genomics.</title>
        <authorList>
            <person name="Engel P."/>
            <person name="Stepanauskas R."/>
            <person name="Moran N."/>
        </authorList>
    </citation>
    <scope>NUCLEOTIDE SEQUENCE [LARGE SCALE GENOMIC DNA]</scope>
    <source>
        <strain evidence="1 2">SCGC AB-598-J21</strain>
    </source>
</reference>
<comment type="caution">
    <text evidence="1">The sequence shown here is derived from an EMBL/GenBank/DDBJ whole genome shotgun (WGS) entry which is preliminary data.</text>
</comment>
<protein>
    <submittedName>
        <fullName evidence="1">Uncharacterized protein</fullName>
    </submittedName>
</protein>
<evidence type="ECO:0000313" key="1">
    <source>
        <dbReference type="EMBL" id="KEQ02057.1"/>
    </source>
</evidence>
<organism evidence="1 2">
    <name type="scientific">Snodgrassella alvi SCGC AB-598-J21</name>
    <dbReference type="NCBI Taxonomy" id="1385367"/>
    <lineage>
        <taxon>Bacteria</taxon>
        <taxon>Pseudomonadati</taxon>
        <taxon>Pseudomonadota</taxon>
        <taxon>Betaproteobacteria</taxon>
        <taxon>Neisseriales</taxon>
        <taxon>Neisseriaceae</taxon>
        <taxon>Snodgrassella</taxon>
    </lineage>
</organism>
<dbReference type="EMBL" id="AVQL01000142">
    <property type="protein sequence ID" value="KEQ02057.1"/>
    <property type="molecule type" value="Genomic_DNA"/>
</dbReference>
<dbReference type="Proteomes" id="UP000027644">
    <property type="component" value="Unassembled WGS sequence"/>
</dbReference>
<gene>
    <name evidence="1" type="ORF">SASC598J21_001620</name>
</gene>
<dbReference type="AlphaFoldDB" id="A0A074VE23"/>
<proteinExistence type="predicted"/>
<name>A0A074VE23_9NEIS</name>
<sequence length="38" mass="4268">MEIVTKPTIINHKMHLFGYTGANESYAEADTILRGMDV</sequence>
<accession>A0A074VE23</accession>
<feature type="non-terminal residue" evidence="1">
    <location>
        <position position="38"/>
    </location>
</feature>